<dbReference type="PANTHER" id="PTHR13132:SF29">
    <property type="entry name" value="ALPHA-(1,6)-FUCOSYLTRANSFERASE"/>
    <property type="match status" value="1"/>
</dbReference>
<dbReference type="Proteomes" id="UP001301350">
    <property type="component" value="Unassembled WGS sequence"/>
</dbReference>
<sequence length="485" mass="54417">MGSPERGKPVPATFTSLRLLSLAFICAALWLASAVDAYLLSKEARSSLAGSQSADPAFLLHLGAPVNRSANCTRTAKVAAPNRSLLLQLLGSGRLPPPSYIEPDFWRRRRNLRRQFHQYLDEVLPEVHCRDRSAPLCGFLQQRTAQMRRALLRLYALQNPDDCRKARYYLWTGWPFGLGSQINVLTDLLAKTLVSGRVLLVWGITSYATRPDECPEQNLECYLMPLSHCTLSDLNMDMDIMYGIHEEPALHQELGAKRAEFRAYRHAAHDVLGVPADEDSGDYFYGKLLSMYVFRLNARARRQAAAFATELDLSPGQYISAHIRHGDKQEGFMLFDDEWARILRRAAAVTGLRKVFVSTDNDTMVATLRQQLPTEAMQLIQVPQHYFVQTGVAEAAHAISSEEHLQNDQGLVLIASMKLLMDARLAIGTLSSNIDRIVQLNMNNTRHLLPPFHDVDGDTTYLGPYITSDHVGARCRALGKCRLRS</sequence>
<organism evidence="1 2">
    <name type="scientific">Cyanidium caldarium</name>
    <name type="common">Red alga</name>
    <dbReference type="NCBI Taxonomy" id="2771"/>
    <lineage>
        <taxon>Eukaryota</taxon>
        <taxon>Rhodophyta</taxon>
        <taxon>Bangiophyceae</taxon>
        <taxon>Cyanidiales</taxon>
        <taxon>Cyanidiaceae</taxon>
        <taxon>Cyanidium</taxon>
    </lineage>
</organism>
<dbReference type="Gene3D" id="3.40.50.11350">
    <property type="match status" value="1"/>
</dbReference>
<dbReference type="GO" id="GO:0006487">
    <property type="term" value="P:protein N-linked glycosylation"/>
    <property type="evidence" value="ECO:0007669"/>
    <property type="project" value="TreeGrafter"/>
</dbReference>
<dbReference type="EMBL" id="JANCYW010000003">
    <property type="protein sequence ID" value="KAK4534908.1"/>
    <property type="molecule type" value="Genomic_DNA"/>
</dbReference>
<dbReference type="AlphaFoldDB" id="A0AAV9IS72"/>
<evidence type="ECO:0000313" key="1">
    <source>
        <dbReference type="EMBL" id="KAK4534908.1"/>
    </source>
</evidence>
<reference evidence="1 2" key="1">
    <citation type="submission" date="2022-07" db="EMBL/GenBank/DDBJ databases">
        <title>Genome-wide signatures of adaptation to extreme environments.</title>
        <authorList>
            <person name="Cho C.H."/>
            <person name="Yoon H.S."/>
        </authorList>
    </citation>
    <scope>NUCLEOTIDE SEQUENCE [LARGE SCALE GENOMIC DNA]</scope>
    <source>
        <strain evidence="1 2">DBV 063 E5</strain>
    </source>
</reference>
<protein>
    <submittedName>
        <fullName evidence="1">Uncharacterized protein</fullName>
    </submittedName>
</protein>
<keyword evidence="2" id="KW-1185">Reference proteome</keyword>
<dbReference type="PANTHER" id="PTHR13132">
    <property type="entry name" value="ALPHA- 1,6 -FUCOSYLTRANSFERASE"/>
    <property type="match status" value="1"/>
</dbReference>
<comment type="caution">
    <text evidence="1">The sequence shown here is derived from an EMBL/GenBank/DDBJ whole genome shotgun (WGS) entry which is preliminary data.</text>
</comment>
<accession>A0AAV9IS72</accession>
<gene>
    <name evidence="1" type="ORF">CDCA_CDCA03G0933</name>
</gene>
<name>A0AAV9IS72_CYACA</name>
<proteinExistence type="predicted"/>
<dbReference type="GO" id="GO:0046921">
    <property type="term" value="F:alpha-(1-&gt;6)-fucosyltransferase activity"/>
    <property type="evidence" value="ECO:0007669"/>
    <property type="project" value="TreeGrafter"/>
</dbReference>
<evidence type="ECO:0000313" key="2">
    <source>
        <dbReference type="Proteomes" id="UP001301350"/>
    </source>
</evidence>